<sequence length="87" mass="9266">MMTAFCTADYGKFTDLPIDVVVKEGDKVLSSTSIQRVGCKLSESRGSLENNIVTLRDDGTIAAKFGEDPDTATGCSDDDSLCPVDDL</sequence>
<evidence type="ECO:0000313" key="2">
    <source>
        <dbReference type="Proteomes" id="UP000064967"/>
    </source>
</evidence>
<gene>
    <name evidence="1" type="ORF">AKJ09_03530</name>
</gene>
<name>A0A0K1PU27_9BACT</name>
<evidence type="ECO:0000313" key="1">
    <source>
        <dbReference type="EMBL" id="AKU96866.1"/>
    </source>
</evidence>
<dbReference type="EMBL" id="CP012333">
    <property type="protein sequence ID" value="AKU96866.1"/>
    <property type="molecule type" value="Genomic_DNA"/>
</dbReference>
<proteinExistence type="predicted"/>
<organism evidence="1 2">
    <name type="scientific">Labilithrix luteola</name>
    <dbReference type="NCBI Taxonomy" id="1391654"/>
    <lineage>
        <taxon>Bacteria</taxon>
        <taxon>Pseudomonadati</taxon>
        <taxon>Myxococcota</taxon>
        <taxon>Polyangia</taxon>
        <taxon>Polyangiales</taxon>
        <taxon>Labilitrichaceae</taxon>
        <taxon>Labilithrix</taxon>
    </lineage>
</organism>
<protein>
    <submittedName>
        <fullName evidence="1">Uncharacterized protein</fullName>
    </submittedName>
</protein>
<dbReference type="KEGG" id="llu:AKJ09_03530"/>
<keyword evidence="2" id="KW-1185">Reference proteome</keyword>
<dbReference type="Proteomes" id="UP000064967">
    <property type="component" value="Chromosome"/>
</dbReference>
<dbReference type="RefSeq" id="WP_146648090.1">
    <property type="nucleotide sequence ID" value="NZ_CP012333.1"/>
</dbReference>
<accession>A0A0K1PU27</accession>
<dbReference type="AlphaFoldDB" id="A0A0K1PU27"/>
<reference evidence="1 2" key="1">
    <citation type="submission" date="2015-08" db="EMBL/GenBank/DDBJ databases">
        <authorList>
            <person name="Babu N.S."/>
            <person name="Beckwith C.J."/>
            <person name="Beseler K.G."/>
            <person name="Brison A."/>
            <person name="Carone J.V."/>
            <person name="Caskin T.P."/>
            <person name="Diamond M."/>
            <person name="Durham M.E."/>
            <person name="Foxe J.M."/>
            <person name="Go M."/>
            <person name="Henderson B.A."/>
            <person name="Jones I.B."/>
            <person name="McGettigan J.A."/>
            <person name="Micheletti S.J."/>
            <person name="Nasrallah M.E."/>
            <person name="Ortiz D."/>
            <person name="Piller C.R."/>
            <person name="Privatt S.R."/>
            <person name="Schneider S.L."/>
            <person name="Sharp S."/>
            <person name="Smith T.C."/>
            <person name="Stanton J.D."/>
            <person name="Ullery H.E."/>
            <person name="Wilson R.J."/>
            <person name="Serrano M.G."/>
            <person name="Buck G."/>
            <person name="Lee V."/>
            <person name="Wang Y."/>
            <person name="Carvalho R."/>
            <person name="Voegtly L."/>
            <person name="Shi R."/>
            <person name="Duckworth R."/>
            <person name="Johnson A."/>
            <person name="Loviza R."/>
            <person name="Walstead R."/>
            <person name="Shah Z."/>
            <person name="Kiflezghi M."/>
            <person name="Wade K."/>
            <person name="Ball S.L."/>
            <person name="Bradley K.W."/>
            <person name="Asai D.J."/>
            <person name="Bowman C.A."/>
            <person name="Russell D.A."/>
            <person name="Pope W.H."/>
            <person name="Jacobs-Sera D."/>
            <person name="Hendrix R.W."/>
            <person name="Hatfull G.F."/>
        </authorList>
    </citation>
    <scope>NUCLEOTIDE SEQUENCE [LARGE SCALE GENOMIC DNA]</scope>
    <source>
        <strain evidence="1 2">DSM 27648</strain>
    </source>
</reference>